<dbReference type="PROSITE" id="PS51186">
    <property type="entry name" value="GNAT"/>
    <property type="match status" value="1"/>
</dbReference>
<dbReference type="RefSeq" id="WP_012831225.1">
    <property type="nucleotide sequence ID" value="NC_013440.1"/>
</dbReference>
<dbReference type="SUPFAM" id="SSF55729">
    <property type="entry name" value="Acyl-CoA N-acyltransferases (Nat)"/>
    <property type="match status" value="1"/>
</dbReference>
<sequence length="158" mass="17566">MSDAENNATCLRIATRADVPAIVEMLADDALGAKRERFESPLPACYLEAFAAIDRSEDNHLLVAERSGEVIGVLQLTIIQYLTYQGGRRALVEGVRVRRDARKDGLGRKMFEWAIAKARELGCHLVQLTTDKQRPDAHAFYEALGFVASHEGMKLHLS</sequence>
<dbReference type="eggNOG" id="COG1247">
    <property type="taxonomic scope" value="Bacteria"/>
</dbReference>
<dbReference type="HOGENOM" id="CLU_013985_34_6_7"/>
<evidence type="ECO:0000256" key="2">
    <source>
        <dbReference type="ARBA" id="ARBA00023315"/>
    </source>
</evidence>
<evidence type="ECO:0000256" key="1">
    <source>
        <dbReference type="ARBA" id="ARBA00022679"/>
    </source>
</evidence>
<dbReference type="KEGG" id="hoh:Hoch_6158"/>
<evidence type="ECO:0000259" key="3">
    <source>
        <dbReference type="PROSITE" id="PS51186"/>
    </source>
</evidence>
<reference evidence="4 5" key="1">
    <citation type="journal article" date="2010" name="Stand. Genomic Sci.">
        <title>Complete genome sequence of Haliangium ochraceum type strain (SMP-2).</title>
        <authorList>
            <consortium name="US DOE Joint Genome Institute (JGI-PGF)"/>
            <person name="Ivanova N."/>
            <person name="Daum C."/>
            <person name="Lang E."/>
            <person name="Abt B."/>
            <person name="Kopitz M."/>
            <person name="Saunders E."/>
            <person name="Lapidus A."/>
            <person name="Lucas S."/>
            <person name="Glavina Del Rio T."/>
            <person name="Nolan M."/>
            <person name="Tice H."/>
            <person name="Copeland A."/>
            <person name="Cheng J.F."/>
            <person name="Chen F."/>
            <person name="Bruce D."/>
            <person name="Goodwin L."/>
            <person name="Pitluck S."/>
            <person name="Mavromatis K."/>
            <person name="Pati A."/>
            <person name="Mikhailova N."/>
            <person name="Chen A."/>
            <person name="Palaniappan K."/>
            <person name="Land M."/>
            <person name="Hauser L."/>
            <person name="Chang Y.J."/>
            <person name="Jeffries C.D."/>
            <person name="Detter J.C."/>
            <person name="Brettin T."/>
            <person name="Rohde M."/>
            <person name="Goker M."/>
            <person name="Bristow J."/>
            <person name="Markowitz V."/>
            <person name="Eisen J.A."/>
            <person name="Hugenholtz P."/>
            <person name="Kyrpides N.C."/>
            <person name="Klenk H.P."/>
        </authorList>
    </citation>
    <scope>NUCLEOTIDE SEQUENCE [LARGE SCALE GENOMIC DNA]</scope>
    <source>
        <strain evidence="5">DSM 14365 / CIP 107738 / JCM 11303 / AJ 13395 / SMP-2</strain>
    </source>
</reference>
<dbReference type="InterPro" id="IPR016181">
    <property type="entry name" value="Acyl_CoA_acyltransferase"/>
</dbReference>
<name>D0LLD7_HALO1</name>
<dbReference type="GO" id="GO:0016747">
    <property type="term" value="F:acyltransferase activity, transferring groups other than amino-acyl groups"/>
    <property type="evidence" value="ECO:0007669"/>
    <property type="project" value="InterPro"/>
</dbReference>
<organism evidence="4 5">
    <name type="scientific">Haliangium ochraceum (strain DSM 14365 / JCM 11303 / SMP-2)</name>
    <dbReference type="NCBI Taxonomy" id="502025"/>
    <lineage>
        <taxon>Bacteria</taxon>
        <taxon>Pseudomonadati</taxon>
        <taxon>Myxococcota</taxon>
        <taxon>Polyangia</taxon>
        <taxon>Haliangiales</taxon>
        <taxon>Kofleriaceae</taxon>
        <taxon>Haliangium</taxon>
    </lineage>
</organism>
<dbReference type="InterPro" id="IPR000182">
    <property type="entry name" value="GNAT_dom"/>
</dbReference>
<dbReference type="AlphaFoldDB" id="D0LLD7"/>
<dbReference type="PANTHER" id="PTHR43877:SF2">
    <property type="entry name" value="AMINOALKYLPHOSPHONATE N-ACETYLTRANSFERASE-RELATED"/>
    <property type="match status" value="1"/>
</dbReference>
<dbReference type="Pfam" id="PF00583">
    <property type="entry name" value="Acetyltransf_1"/>
    <property type="match status" value="1"/>
</dbReference>
<dbReference type="PANTHER" id="PTHR43877">
    <property type="entry name" value="AMINOALKYLPHOSPHONATE N-ACETYLTRANSFERASE-RELATED-RELATED"/>
    <property type="match status" value="1"/>
</dbReference>
<feature type="domain" description="N-acetyltransferase" evidence="3">
    <location>
        <begin position="9"/>
        <end position="158"/>
    </location>
</feature>
<dbReference type="Gene3D" id="3.40.630.30">
    <property type="match status" value="1"/>
</dbReference>
<accession>D0LLD7</accession>
<keyword evidence="5" id="KW-1185">Reference proteome</keyword>
<dbReference type="InterPro" id="IPR050832">
    <property type="entry name" value="Bact_Acetyltransf"/>
</dbReference>
<dbReference type="OrthoDB" id="3389160at2"/>
<keyword evidence="2" id="KW-0012">Acyltransferase</keyword>
<dbReference type="Proteomes" id="UP000001880">
    <property type="component" value="Chromosome"/>
</dbReference>
<gene>
    <name evidence="4" type="ordered locus">Hoch_6158</name>
</gene>
<evidence type="ECO:0000313" key="5">
    <source>
        <dbReference type="Proteomes" id="UP000001880"/>
    </source>
</evidence>
<evidence type="ECO:0000313" key="4">
    <source>
        <dbReference type="EMBL" id="ACY18633.1"/>
    </source>
</evidence>
<dbReference type="EMBL" id="CP001804">
    <property type="protein sequence ID" value="ACY18633.1"/>
    <property type="molecule type" value="Genomic_DNA"/>
</dbReference>
<keyword evidence="1 4" id="KW-0808">Transferase</keyword>
<dbReference type="CDD" id="cd04301">
    <property type="entry name" value="NAT_SF"/>
    <property type="match status" value="1"/>
</dbReference>
<proteinExistence type="predicted"/>
<dbReference type="STRING" id="502025.Hoch_6158"/>
<protein>
    <submittedName>
        <fullName evidence="4">GCN5-related N-acetyltransferase</fullName>
    </submittedName>
</protein>